<dbReference type="OrthoDB" id="385235at2759"/>
<dbReference type="GO" id="GO:0005759">
    <property type="term" value="C:mitochondrial matrix"/>
    <property type="evidence" value="ECO:0007669"/>
    <property type="project" value="TreeGrafter"/>
</dbReference>
<dbReference type="GO" id="GO:0000963">
    <property type="term" value="P:mitochondrial RNA processing"/>
    <property type="evidence" value="ECO:0007669"/>
    <property type="project" value="TreeGrafter"/>
</dbReference>
<dbReference type="InterPro" id="IPR013584">
    <property type="entry name" value="RAP"/>
</dbReference>
<reference evidence="3 4" key="1">
    <citation type="submission" date="2014-03" db="EMBL/GenBank/DDBJ databases">
        <authorList>
            <person name="Sibley D."/>
            <person name="Venepally P."/>
            <person name="Karamycheva S."/>
            <person name="Hadjithomas M."/>
            <person name="Khan A."/>
            <person name="Brunk B."/>
            <person name="Roos D."/>
            <person name="Caler E."/>
            <person name="Lorenzi H."/>
        </authorList>
    </citation>
    <scope>NUCLEOTIDE SEQUENCE [LARGE SCALE GENOMIC DNA]</scope>
    <source>
        <strain evidence="4">p89</strain>
    </source>
</reference>
<feature type="compositionally biased region" description="Low complexity" evidence="1">
    <location>
        <begin position="323"/>
        <end position="348"/>
    </location>
</feature>
<feature type="region of interest" description="Disordered" evidence="1">
    <location>
        <begin position="272"/>
        <end position="475"/>
    </location>
</feature>
<dbReference type="Gene3D" id="3.40.960.10">
    <property type="entry name" value="VSR Endonuclease"/>
    <property type="match status" value="1"/>
</dbReference>
<feature type="compositionally biased region" description="Low complexity" evidence="1">
    <location>
        <begin position="426"/>
        <end position="435"/>
    </location>
</feature>
<proteinExistence type="predicted"/>
<dbReference type="SMART" id="SM00952">
    <property type="entry name" value="RAP"/>
    <property type="match status" value="1"/>
</dbReference>
<dbReference type="PANTHER" id="PTHR21228:SF40">
    <property type="entry name" value="LD45607P"/>
    <property type="match status" value="1"/>
</dbReference>
<dbReference type="GO" id="GO:0035770">
    <property type="term" value="C:ribonucleoprotein granule"/>
    <property type="evidence" value="ECO:0007669"/>
    <property type="project" value="TreeGrafter"/>
</dbReference>
<feature type="compositionally biased region" description="Low complexity" evidence="1">
    <location>
        <begin position="444"/>
        <end position="463"/>
    </location>
</feature>
<feature type="region of interest" description="Disordered" evidence="1">
    <location>
        <begin position="983"/>
        <end position="1011"/>
    </location>
</feature>
<protein>
    <submittedName>
        <fullName evidence="3">RAP domain-containing protein</fullName>
    </submittedName>
</protein>
<feature type="region of interest" description="Disordered" evidence="1">
    <location>
        <begin position="217"/>
        <end position="248"/>
    </location>
</feature>
<feature type="compositionally biased region" description="Low complexity" evidence="1">
    <location>
        <begin position="405"/>
        <end position="417"/>
    </location>
</feature>
<dbReference type="Pfam" id="PF26188">
    <property type="entry name" value="RESC6"/>
    <property type="match status" value="1"/>
</dbReference>
<dbReference type="EMBL" id="AEYI02000986">
    <property type="protein sequence ID" value="KFG42841.1"/>
    <property type="molecule type" value="Genomic_DNA"/>
</dbReference>
<feature type="compositionally biased region" description="Pro residues" evidence="1">
    <location>
        <begin position="349"/>
        <end position="358"/>
    </location>
</feature>
<organism evidence="3 4">
    <name type="scientific">Toxoplasma gondii p89</name>
    <dbReference type="NCBI Taxonomy" id="943119"/>
    <lineage>
        <taxon>Eukaryota</taxon>
        <taxon>Sar</taxon>
        <taxon>Alveolata</taxon>
        <taxon>Apicomplexa</taxon>
        <taxon>Conoidasida</taxon>
        <taxon>Coccidia</taxon>
        <taxon>Eucoccidiorida</taxon>
        <taxon>Eimeriorina</taxon>
        <taxon>Sarcocystidae</taxon>
        <taxon>Toxoplasma</taxon>
    </lineage>
</organism>
<dbReference type="Proteomes" id="UP000028828">
    <property type="component" value="Unassembled WGS sequence"/>
</dbReference>
<dbReference type="InterPro" id="IPR050870">
    <property type="entry name" value="FAST_kinase"/>
</dbReference>
<dbReference type="GO" id="GO:0003723">
    <property type="term" value="F:RNA binding"/>
    <property type="evidence" value="ECO:0007669"/>
    <property type="project" value="TreeGrafter"/>
</dbReference>
<dbReference type="VEuPathDB" id="ToxoDB:TGP89_225510"/>
<dbReference type="Pfam" id="PF08373">
    <property type="entry name" value="RAP"/>
    <property type="match status" value="1"/>
</dbReference>
<evidence type="ECO:0000259" key="2">
    <source>
        <dbReference type="PROSITE" id="PS51286"/>
    </source>
</evidence>
<sequence length="1011" mass="110507">MSPHSLCRFSVRPETCCRFPGCRVSSFFRKTASSPAPHRLERGCSSPSFASRRQTASVSAAAGREALKCWPSPPDLPLDSEELNVNESSGDSLGSQPCFRAYVVPTSGNRKTGNRDTRDGGNSRIARQPSPAPCCLPLTPVPRAHSSRSPLACKNAEEDLCPSARAGGSLPSGLGDSPLFEPQRLAVVAPRFFPFVRVFSSSAVSRLQCRCFSTPLSSRGARENGGGQMETAKVSSRNPGSGVQTHDGNALDLQRVFEAMYLLPDDDACHASVKKQAKRRHGRRSSDPVAPSERSQTNGASTSPSSGYAPDVFSDSSTPPFLSSRGSRRSSASSSPSAETGSLSSAPPGLSPSTPPQPGMREALATTSLPRSFPVCSGTQEPSSPHDETVSSPHSFPALPSPRFPCLASCPASPSSPGELPFRRTSPTSPSTSPRVYPPPSSSSPPSWSSSPSSPSCSVSLSSEDPGGVEDDLDNSDPIAWFLTSASPALASASVPSKPTPPRLSRRRTLARAASALPRDRNSWMSQPEVLIKMLFKASQNNVRDANLWKVFVQRVSLTAVHMNAHQLALTLYAFARVRYFDARLLHTLAPFILKLLDDFSPQGLSLVLNAFKKLHVHKYDTIELIANQVCLEIHRCSAQDLALAANSLAFFYVYHAKFWKLLLKHLPRVGPQLTPQHAAMLVAAFARIDLRDGSALLLLSRILKKHSLSLDQARLSVAVSAFSKLDFTHPKLTISFHKAVHHLFAEDPDPFDAQALCLLLHSIVCLTGGSEHLIRRLLVALVRKSPSLAVHQMRKLRHTAIVFQAHHPDLYEQLDDDVRRFLTNVRDATPKELGDHGSRWAVEVACMLQEMGILFQRRLYANGCRIDILLPEKKTVIMCAGPHHFYLDSTRRTAYSRLQQRLLELQGYSVCVLPYYEWSELQNPEEKQRFLWTFGRRAAAEIQATHASDDYADEETSERVAYANTFSEDPVELALTVEEAFDEDMDSGSDSDLRLGPLDGLQATLSPHTN</sequence>
<evidence type="ECO:0000256" key="1">
    <source>
        <dbReference type="SAM" id="MobiDB-lite"/>
    </source>
</evidence>
<feature type="domain" description="RAP" evidence="2">
    <location>
        <begin position="876"/>
        <end position="934"/>
    </location>
</feature>
<feature type="compositionally biased region" description="Basic residues" evidence="1">
    <location>
        <begin position="272"/>
        <end position="283"/>
    </location>
</feature>
<dbReference type="AlphaFoldDB" id="A0A086KEM3"/>
<feature type="compositionally biased region" description="Polar residues" evidence="1">
    <location>
        <begin position="233"/>
        <end position="247"/>
    </location>
</feature>
<comment type="caution">
    <text evidence="3">The sequence shown here is derived from an EMBL/GenBank/DDBJ whole genome shotgun (WGS) entry which is preliminary data.</text>
</comment>
<dbReference type="PROSITE" id="PS51286">
    <property type="entry name" value="RAP"/>
    <property type="match status" value="1"/>
</dbReference>
<evidence type="ECO:0000313" key="3">
    <source>
        <dbReference type="EMBL" id="KFG42841.1"/>
    </source>
</evidence>
<dbReference type="InterPro" id="IPR058917">
    <property type="entry name" value="RESC6_dom"/>
</dbReference>
<dbReference type="PANTHER" id="PTHR21228">
    <property type="entry name" value="FAST LEU-RICH DOMAIN-CONTAINING"/>
    <property type="match status" value="1"/>
</dbReference>
<dbReference type="GO" id="GO:0044528">
    <property type="term" value="P:regulation of mitochondrial mRNA stability"/>
    <property type="evidence" value="ECO:0007669"/>
    <property type="project" value="TreeGrafter"/>
</dbReference>
<feature type="compositionally biased region" description="Polar residues" evidence="1">
    <location>
        <begin position="293"/>
        <end position="306"/>
    </location>
</feature>
<gene>
    <name evidence="3" type="ORF">TGP89_225510</name>
</gene>
<accession>A0A086KEM3</accession>
<name>A0A086KEM3_TOXGO</name>
<evidence type="ECO:0000313" key="4">
    <source>
        <dbReference type="Proteomes" id="UP000028828"/>
    </source>
</evidence>
<feature type="region of interest" description="Disordered" evidence="1">
    <location>
        <begin position="106"/>
        <end position="133"/>
    </location>
</feature>